<evidence type="ECO:0000313" key="1">
    <source>
        <dbReference type="EMBL" id="RPE07909.1"/>
    </source>
</evidence>
<dbReference type="EMBL" id="RPDH01000002">
    <property type="protein sequence ID" value="RPE07909.1"/>
    <property type="molecule type" value="Genomic_DNA"/>
</dbReference>
<reference evidence="1 2" key="1">
    <citation type="submission" date="2018-11" db="EMBL/GenBank/DDBJ databases">
        <title>Chitinophaga lutea sp.nov., isolate from arsenic contaminated soil.</title>
        <authorList>
            <person name="Zong Y."/>
        </authorList>
    </citation>
    <scope>NUCLEOTIDE SEQUENCE [LARGE SCALE GENOMIC DNA]</scope>
    <source>
        <strain evidence="1 2">ZY74</strain>
    </source>
</reference>
<dbReference type="SUPFAM" id="SSF51445">
    <property type="entry name" value="(Trans)glycosidases"/>
    <property type="match status" value="1"/>
</dbReference>
<dbReference type="AlphaFoldDB" id="A0A3N4PMP9"/>
<keyword evidence="2" id="KW-1185">Reference proteome</keyword>
<organism evidence="1 2">
    <name type="scientific">Chitinophaga lutea</name>
    <dbReference type="NCBI Taxonomy" id="2488634"/>
    <lineage>
        <taxon>Bacteria</taxon>
        <taxon>Pseudomonadati</taxon>
        <taxon>Bacteroidota</taxon>
        <taxon>Chitinophagia</taxon>
        <taxon>Chitinophagales</taxon>
        <taxon>Chitinophagaceae</taxon>
        <taxon>Chitinophaga</taxon>
    </lineage>
</organism>
<dbReference type="Proteomes" id="UP000278351">
    <property type="component" value="Unassembled WGS sequence"/>
</dbReference>
<protein>
    <recommendedName>
        <fullName evidence="3">Glycosyl hydrolase-like 10 domain-containing protein</fullName>
    </recommendedName>
</protein>
<dbReference type="InterPro" id="IPR017853">
    <property type="entry name" value="GH"/>
</dbReference>
<dbReference type="Gene3D" id="3.20.20.80">
    <property type="entry name" value="Glycosidases"/>
    <property type="match status" value="1"/>
</dbReference>
<comment type="caution">
    <text evidence="1">The sequence shown here is derived from an EMBL/GenBank/DDBJ whole genome shotgun (WGS) entry which is preliminary data.</text>
</comment>
<proteinExistence type="predicted"/>
<name>A0A3N4PMP9_9BACT</name>
<accession>A0A3N4PMP9</accession>
<evidence type="ECO:0008006" key="3">
    <source>
        <dbReference type="Google" id="ProtNLM"/>
    </source>
</evidence>
<sequence length="349" mass="40034">MSASGNVHPGWTANRLLPVKASMDTTVTPVRHYIFFSRDREKIHTDTAFLLHPGIEGAQITYAWRQLERAKDVYDFSEIEDDLNFLKSNGKKLFIQVQDVTFWEKNHAVPEYLTTDTAYHGGEERQCVTLENGQDRCGGWYARRWDPNVAARYHKLLQQLAEKFDGRIEGINLPETSIDVSEKKPPAGYSHERYLVAQKNNMKALRDYFKRSVPILYANFMPGGTGYLKPLYDYAREMKVGMGGPDIKVYRRMQMKNSYPLIRELSGIVPTGAAVQDGNYNLINDKTKDTVKLAEILDFAQHYLRLNYVFWCTEEPFYSKEVLPLLGRLHEAGVVRRNGQPVLSGLLVD</sequence>
<gene>
    <name evidence="1" type="ORF">EGT74_12590</name>
</gene>
<evidence type="ECO:0000313" key="2">
    <source>
        <dbReference type="Proteomes" id="UP000278351"/>
    </source>
</evidence>